<evidence type="ECO:0000256" key="1">
    <source>
        <dbReference type="SAM" id="SignalP"/>
    </source>
</evidence>
<evidence type="ECO:0000313" key="2">
    <source>
        <dbReference type="EMBL" id="MXU86837.1"/>
    </source>
</evidence>
<protein>
    <submittedName>
        <fullName evidence="2">Putative secreted protein</fullName>
    </submittedName>
</protein>
<accession>A0A6B0UCB2</accession>
<name>A0A6B0UCB2_IXORI</name>
<feature type="chain" id="PRO_5025423710" evidence="1">
    <location>
        <begin position="25"/>
        <end position="93"/>
    </location>
</feature>
<proteinExistence type="predicted"/>
<dbReference type="EMBL" id="GIFC01004754">
    <property type="protein sequence ID" value="MXU86837.1"/>
    <property type="molecule type" value="Transcribed_RNA"/>
</dbReference>
<keyword evidence="1" id="KW-0732">Signal</keyword>
<sequence>MSNSMIFCLSRTVLSCLLSFCTNAMVSTSSRRPLRSVSAFSNISCSHFSLILCRSSMLSGDRFAAMSMLSPVTQKLASSGVDATRSSDSKFSP</sequence>
<feature type="signal peptide" evidence="1">
    <location>
        <begin position="1"/>
        <end position="24"/>
    </location>
</feature>
<dbReference type="AlphaFoldDB" id="A0A6B0UCB2"/>
<organism evidence="2">
    <name type="scientific">Ixodes ricinus</name>
    <name type="common">Common tick</name>
    <name type="synonym">Acarus ricinus</name>
    <dbReference type="NCBI Taxonomy" id="34613"/>
    <lineage>
        <taxon>Eukaryota</taxon>
        <taxon>Metazoa</taxon>
        <taxon>Ecdysozoa</taxon>
        <taxon>Arthropoda</taxon>
        <taxon>Chelicerata</taxon>
        <taxon>Arachnida</taxon>
        <taxon>Acari</taxon>
        <taxon>Parasitiformes</taxon>
        <taxon>Ixodida</taxon>
        <taxon>Ixodoidea</taxon>
        <taxon>Ixodidae</taxon>
        <taxon>Ixodinae</taxon>
        <taxon>Ixodes</taxon>
    </lineage>
</organism>
<reference evidence="2" key="1">
    <citation type="submission" date="2019-12" db="EMBL/GenBank/DDBJ databases">
        <title>An insight into the sialome of adult female Ixodes ricinus ticks feeding for 6 days.</title>
        <authorList>
            <person name="Perner J."/>
            <person name="Ribeiro J.M.C."/>
        </authorList>
    </citation>
    <scope>NUCLEOTIDE SEQUENCE</scope>
    <source>
        <strain evidence="2">Semi-engorged</strain>
        <tissue evidence="2">Salivary glands</tissue>
    </source>
</reference>